<evidence type="ECO:0000313" key="1">
    <source>
        <dbReference type="EMBL" id="KAF3340173.1"/>
    </source>
</evidence>
<proteinExistence type="predicted"/>
<organism evidence="1 2">
    <name type="scientific">Carex littledalei</name>
    <dbReference type="NCBI Taxonomy" id="544730"/>
    <lineage>
        <taxon>Eukaryota</taxon>
        <taxon>Viridiplantae</taxon>
        <taxon>Streptophyta</taxon>
        <taxon>Embryophyta</taxon>
        <taxon>Tracheophyta</taxon>
        <taxon>Spermatophyta</taxon>
        <taxon>Magnoliopsida</taxon>
        <taxon>Liliopsida</taxon>
        <taxon>Poales</taxon>
        <taxon>Cyperaceae</taxon>
        <taxon>Cyperoideae</taxon>
        <taxon>Cariceae</taxon>
        <taxon>Carex</taxon>
        <taxon>Carex subgen. Euthyceras</taxon>
    </lineage>
</organism>
<protein>
    <submittedName>
        <fullName evidence="1">Uncharacterized protein</fullName>
    </submittedName>
</protein>
<dbReference type="PANTHER" id="PTHR35320:SF1">
    <property type="entry name" value="ATP-DEPENDENT CLP PROTEASE ATP-BINDING SUBUNIT"/>
    <property type="match status" value="1"/>
</dbReference>
<dbReference type="Proteomes" id="UP000623129">
    <property type="component" value="Unassembled WGS sequence"/>
</dbReference>
<keyword evidence="2" id="KW-1185">Reference proteome</keyword>
<dbReference type="PANTHER" id="PTHR35320">
    <property type="entry name" value="ATP-DEPENDENT CLP PROTEASE ATP-BINDING SUBUNIT"/>
    <property type="match status" value="1"/>
</dbReference>
<sequence length="247" mass="27292">MGISTFYSFNIPRPRVNKFRINPVKPANYNFKRIPIVFSSYTEASQPDTISDTTPVQNIYNVEFKTLEGCKLGIWRYPIFEYNAKGGIGNGIGIGIGREKNDIIDVDFDVDDLYIPPLNGETTKFLGLPLPPFLKIDIVPQILQGNINPASGKVHLVLKSRFGFSVGSIYQAPPLLVETVLTSEESVGTIRSGIGERMNEKGRCKLVGVAVVDPITDAFMNNFLRLPTECIAYLNAVITFSIAKPNS</sequence>
<accession>A0A833RHU6</accession>
<dbReference type="EMBL" id="SWLB01000003">
    <property type="protein sequence ID" value="KAF3340173.1"/>
    <property type="molecule type" value="Genomic_DNA"/>
</dbReference>
<evidence type="ECO:0000313" key="2">
    <source>
        <dbReference type="Proteomes" id="UP000623129"/>
    </source>
</evidence>
<comment type="caution">
    <text evidence="1">The sequence shown here is derived from an EMBL/GenBank/DDBJ whole genome shotgun (WGS) entry which is preliminary data.</text>
</comment>
<reference evidence="1" key="1">
    <citation type="submission" date="2020-01" db="EMBL/GenBank/DDBJ databases">
        <title>Genome sequence of Kobresia littledalei, the first chromosome-level genome in the family Cyperaceae.</title>
        <authorList>
            <person name="Qu G."/>
        </authorList>
    </citation>
    <scope>NUCLEOTIDE SEQUENCE</scope>
    <source>
        <strain evidence="1">C.B.Clarke</strain>
        <tissue evidence="1">Leaf</tissue>
    </source>
</reference>
<dbReference type="OrthoDB" id="2019561at2759"/>
<dbReference type="AlphaFoldDB" id="A0A833RHU6"/>
<gene>
    <name evidence="1" type="ORF">FCM35_KLT15944</name>
</gene>
<name>A0A833RHU6_9POAL</name>